<evidence type="ECO:0000313" key="2">
    <source>
        <dbReference type="EMBL" id="KAJ0193797.1"/>
    </source>
</evidence>
<evidence type="ECO:0000313" key="3">
    <source>
        <dbReference type="Proteomes" id="UP000235145"/>
    </source>
</evidence>
<dbReference type="InterPro" id="IPR045034">
    <property type="entry name" value="O-acyltransferase_WSD1-like"/>
</dbReference>
<dbReference type="AlphaFoldDB" id="A0A9R1UVD8"/>
<dbReference type="PANTHER" id="PTHR31650:SF34">
    <property type="entry name" value="O-ACYLTRANSFERASE WSD1-LIKE ISOFORM X1"/>
    <property type="match status" value="1"/>
</dbReference>
<evidence type="ECO:0000259" key="1">
    <source>
        <dbReference type="Pfam" id="PF06974"/>
    </source>
</evidence>
<gene>
    <name evidence="2" type="ORF">LSAT_V11C800443340</name>
</gene>
<comment type="caution">
    <text evidence="2">The sequence shown here is derived from an EMBL/GenBank/DDBJ whole genome shotgun (WGS) entry which is preliminary data.</text>
</comment>
<sequence length="370" mass="41692">MDLRVKVGGLKDVVLSEPVSTTGQYFNSSVLSISILCVLEFENPFDDSTSLALVNNVFLPINPRFSSIMAEDKQGGKQWMRVEVLSCALNTVMDFGWSVLKSSFLEDRRSPIHSGNKGVEFNPINITTITFSLDQIKQIKSCLHVIWIWITEDYINTINDIICGIIFLGTRLYMDVTSEEAKNESSTALVLLNTRYINGFKSLNEMCQNQEAKSLWGNQFAFLHISLPQLHQYDESLKPLKFVQEIQSIIKRKRNSAAVYLTGMLLESMRKYRGPEAAAQYVHNTIRNPSMAVTNMIGPVEKMALSNQPVKGLYFMVVNSPQSLVVTIMSYMDQLRVTIGAETGFIDPVKFRTCTEKAFSMIFDAAVKSQ</sequence>
<reference evidence="2 3" key="1">
    <citation type="journal article" date="2017" name="Nat. Commun.">
        <title>Genome assembly with in vitro proximity ligation data and whole-genome triplication in lettuce.</title>
        <authorList>
            <person name="Reyes-Chin-Wo S."/>
            <person name="Wang Z."/>
            <person name="Yang X."/>
            <person name="Kozik A."/>
            <person name="Arikit S."/>
            <person name="Song C."/>
            <person name="Xia L."/>
            <person name="Froenicke L."/>
            <person name="Lavelle D.O."/>
            <person name="Truco M.J."/>
            <person name="Xia R."/>
            <person name="Zhu S."/>
            <person name="Xu C."/>
            <person name="Xu H."/>
            <person name="Xu X."/>
            <person name="Cox K."/>
            <person name="Korf I."/>
            <person name="Meyers B.C."/>
            <person name="Michelmore R.W."/>
        </authorList>
    </citation>
    <scope>NUCLEOTIDE SEQUENCE [LARGE SCALE GENOMIC DNA]</scope>
    <source>
        <strain evidence="3">cv. Salinas</strain>
        <tissue evidence="2">Seedlings</tissue>
    </source>
</reference>
<name>A0A9R1UVD8_LACSA</name>
<dbReference type="Pfam" id="PF06974">
    <property type="entry name" value="WS_DGAT_C"/>
    <property type="match status" value="1"/>
</dbReference>
<dbReference type="EMBL" id="NBSK02000008">
    <property type="protein sequence ID" value="KAJ0193797.1"/>
    <property type="molecule type" value="Genomic_DNA"/>
</dbReference>
<proteinExistence type="predicted"/>
<dbReference type="GO" id="GO:0019432">
    <property type="term" value="P:triglyceride biosynthetic process"/>
    <property type="evidence" value="ECO:0000318"/>
    <property type="project" value="GO_Central"/>
</dbReference>
<feature type="domain" description="O-acyltransferase WSD1 C-terminal" evidence="1">
    <location>
        <begin position="216"/>
        <end position="362"/>
    </location>
</feature>
<dbReference type="GO" id="GO:0005886">
    <property type="term" value="C:plasma membrane"/>
    <property type="evidence" value="ECO:0000318"/>
    <property type="project" value="GO_Central"/>
</dbReference>
<keyword evidence="3" id="KW-1185">Reference proteome</keyword>
<dbReference type="GO" id="GO:0008374">
    <property type="term" value="F:O-acyltransferase activity"/>
    <property type="evidence" value="ECO:0000318"/>
    <property type="project" value="GO_Central"/>
</dbReference>
<accession>A0A9R1UVD8</accession>
<dbReference type="InterPro" id="IPR009721">
    <property type="entry name" value="O-acyltransferase_WSD1_C"/>
</dbReference>
<dbReference type="Proteomes" id="UP000235145">
    <property type="component" value="Unassembled WGS sequence"/>
</dbReference>
<organism evidence="2 3">
    <name type="scientific">Lactuca sativa</name>
    <name type="common">Garden lettuce</name>
    <dbReference type="NCBI Taxonomy" id="4236"/>
    <lineage>
        <taxon>Eukaryota</taxon>
        <taxon>Viridiplantae</taxon>
        <taxon>Streptophyta</taxon>
        <taxon>Embryophyta</taxon>
        <taxon>Tracheophyta</taxon>
        <taxon>Spermatophyta</taxon>
        <taxon>Magnoliopsida</taxon>
        <taxon>eudicotyledons</taxon>
        <taxon>Gunneridae</taxon>
        <taxon>Pentapetalae</taxon>
        <taxon>asterids</taxon>
        <taxon>campanulids</taxon>
        <taxon>Asterales</taxon>
        <taxon>Asteraceae</taxon>
        <taxon>Cichorioideae</taxon>
        <taxon>Cichorieae</taxon>
        <taxon>Lactucinae</taxon>
        <taxon>Lactuca</taxon>
    </lineage>
</organism>
<protein>
    <recommendedName>
        <fullName evidence="1">O-acyltransferase WSD1 C-terminal domain-containing protein</fullName>
    </recommendedName>
</protein>
<dbReference type="PANTHER" id="PTHR31650">
    <property type="entry name" value="O-ACYLTRANSFERASE (WSD1-LIKE) FAMILY PROTEIN"/>
    <property type="match status" value="1"/>
</dbReference>